<dbReference type="AlphaFoldDB" id="A0A9P4NGP8"/>
<feature type="region of interest" description="Disordered" evidence="1">
    <location>
        <begin position="33"/>
        <end position="77"/>
    </location>
</feature>
<evidence type="ECO:0000313" key="2">
    <source>
        <dbReference type="EMBL" id="KAF2420533.1"/>
    </source>
</evidence>
<sequence>MASVSQTQPPSLDHLSDDILQCILDVAMTRDSPFYLDNPRPRQDRDHYKRRKARDDTLESSKGEKDPNYTGTADGIPQHHRALQSDHVKDWIFINSTSHRIRRLGKTTFFRQKTIAMHLSSITLLHNNDPDTIKGMAPEDQTLILRYVRDIIIIDPQPSSPNAWLTLPKLLCPFSRVNRCTLLLEFKPYSGMVRERDGVKKEDGDHADWITAAFVLGAVIPPEMQEYLTGIGMPRTLKLEEAMACGTDWRGHRDMIAKSVYPILRLRIELLGRKKKMDVRAAS</sequence>
<reference evidence="2" key="1">
    <citation type="journal article" date="2020" name="Stud. Mycol.">
        <title>101 Dothideomycetes genomes: a test case for predicting lifestyles and emergence of pathogens.</title>
        <authorList>
            <person name="Haridas S."/>
            <person name="Albert R."/>
            <person name="Binder M."/>
            <person name="Bloem J."/>
            <person name="Labutti K."/>
            <person name="Salamov A."/>
            <person name="Andreopoulos B."/>
            <person name="Baker S."/>
            <person name="Barry K."/>
            <person name="Bills G."/>
            <person name="Bluhm B."/>
            <person name="Cannon C."/>
            <person name="Castanera R."/>
            <person name="Culley D."/>
            <person name="Daum C."/>
            <person name="Ezra D."/>
            <person name="Gonzalez J."/>
            <person name="Henrissat B."/>
            <person name="Kuo A."/>
            <person name="Liang C."/>
            <person name="Lipzen A."/>
            <person name="Lutzoni F."/>
            <person name="Magnuson J."/>
            <person name="Mondo S."/>
            <person name="Nolan M."/>
            <person name="Ohm R."/>
            <person name="Pangilinan J."/>
            <person name="Park H.-J."/>
            <person name="Ramirez L."/>
            <person name="Alfaro M."/>
            <person name="Sun H."/>
            <person name="Tritt A."/>
            <person name="Yoshinaga Y."/>
            <person name="Zwiers L.-H."/>
            <person name="Turgeon B."/>
            <person name="Goodwin S."/>
            <person name="Spatafora J."/>
            <person name="Crous P."/>
            <person name="Grigoriev I."/>
        </authorList>
    </citation>
    <scope>NUCLEOTIDE SEQUENCE</scope>
    <source>
        <strain evidence="2">CBS 130266</strain>
    </source>
</reference>
<dbReference type="OrthoDB" id="5340558at2759"/>
<comment type="caution">
    <text evidence="2">The sequence shown here is derived from an EMBL/GenBank/DDBJ whole genome shotgun (WGS) entry which is preliminary data.</text>
</comment>
<keyword evidence="3" id="KW-1185">Reference proteome</keyword>
<proteinExistence type="predicted"/>
<evidence type="ECO:0000256" key="1">
    <source>
        <dbReference type="SAM" id="MobiDB-lite"/>
    </source>
</evidence>
<evidence type="ECO:0000313" key="3">
    <source>
        <dbReference type="Proteomes" id="UP000800235"/>
    </source>
</evidence>
<accession>A0A9P4NGP8</accession>
<protein>
    <submittedName>
        <fullName evidence="2">Uncharacterized protein</fullName>
    </submittedName>
</protein>
<dbReference type="EMBL" id="MU007109">
    <property type="protein sequence ID" value="KAF2420533.1"/>
    <property type="molecule type" value="Genomic_DNA"/>
</dbReference>
<feature type="compositionally biased region" description="Basic and acidic residues" evidence="1">
    <location>
        <begin position="39"/>
        <end position="67"/>
    </location>
</feature>
<gene>
    <name evidence="2" type="ORF">EJ08DRAFT_653810</name>
</gene>
<organism evidence="2 3">
    <name type="scientific">Tothia fuscella</name>
    <dbReference type="NCBI Taxonomy" id="1048955"/>
    <lineage>
        <taxon>Eukaryota</taxon>
        <taxon>Fungi</taxon>
        <taxon>Dikarya</taxon>
        <taxon>Ascomycota</taxon>
        <taxon>Pezizomycotina</taxon>
        <taxon>Dothideomycetes</taxon>
        <taxon>Pleosporomycetidae</taxon>
        <taxon>Venturiales</taxon>
        <taxon>Cylindrosympodiaceae</taxon>
        <taxon>Tothia</taxon>
    </lineage>
</organism>
<name>A0A9P4NGP8_9PEZI</name>
<dbReference type="Proteomes" id="UP000800235">
    <property type="component" value="Unassembled WGS sequence"/>
</dbReference>